<keyword evidence="6 8" id="KW-0342">GTP-binding</keyword>
<evidence type="ECO:0000259" key="10">
    <source>
        <dbReference type="PROSITE" id="PS51722"/>
    </source>
</evidence>
<dbReference type="Pfam" id="PF14578">
    <property type="entry name" value="GTP_EFTU_D4"/>
    <property type="match status" value="1"/>
</dbReference>
<dbReference type="GO" id="GO:0003743">
    <property type="term" value="F:translation initiation factor activity"/>
    <property type="evidence" value="ECO:0007669"/>
    <property type="project" value="UniProtKB-UniRule"/>
</dbReference>
<dbReference type="InterPro" id="IPR023115">
    <property type="entry name" value="TIF_IF2_dom3"/>
</dbReference>
<comment type="similarity">
    <text evidence="1 8 9">Belongs to the TRAFAC class translation factor GTPase superfamily. Classic translation factor GTPase family. IF-2 subfamily.</text>
</comment>
<evidence type="ECO:0000313" key="11">
    <source>
        <dbReference type="EMBL" id="AKG39441.1"/>
    </source>
</evidence>
<accession>A0A0F7CLH9</accession>
<gene>
    <name evidence="8" type="primary">infB</name>
    <name evidence="11" type="ORF">MA03_07780</name>
</gene>
<dbReference type="GO" id="GO:0005525">
    <property type="term" value="F:GTP binding"/>
    <property type="evidence" value="ECO:0007669"/>
    <property type="project" value="UniProtKB-KW"/>
</dbReference>
<keyword evidence="5 8" id="KW-0648">Protein biosynthesis</keyword>
<dbReference type="AlphaFoldDB" id="A0A0F7CLH9"/>
<feature type="binding site" evidence="8">
    <location>
        <begin position="20"/>
        <end position="27"/>
    </location>
    <ligand>
        <name>GTP</name>
        <dbReference type="ChEBI" id="CHEBI:37565"/>
    </ligand>
</feature>
<dbReference type="NCBIfam" id="TIGR00491">
    <property type="entry name" value="aIF-2"/>
    <property type="match status" value="1"/>
</dbReference>
<evidence type="ECO:0000256" key="5">
    <source>
        <dbReference type="ARBA" id="ARBA00022917"/>
    </source>
</evidence>
<keyword evidence="12" id="KW-1185">Reference proteome</keyword>
<dbReference type="PRINTS" id="PR00315">
    <property type="entry name" value="ELONGATNFCT"/>
</dbReference>
<dbReference type="Proteomes" id="UP000067434">
    <property type="component" value="Chromosome"/>
</dbReference>
<organism evidence="11 12">
    <name type="scientific">Infirmifilum uzonense</name>
    <dbReference type="NCBI Taxonomy" id="1550241"/>
    <lineage>
        <taxon>Archaea</taxon>
        <taxon>Thermoproteota</taxon>
        <taxon>Thermoprotei</taxon>
        <taxon>Thermofilales</taxon>
        <taxon>Thermofilaceae</taxon>
        <taxon>Infirmifilum</taxon>
    </lineage>
</organism>
<keyword evidence="4 8" id="KW-0547">Nucleotide-binding</keyword>
<dbReference type="HAMAP" id="MF_00100_A">
    <property type="entry name" value="IF_2_A"/>
    <property type="match status" value="1"/>
</dbReference>
<dbReference type="PROSITE" id="PS51722">
    <property type="entry name" value="G_TR_2"/>
    <property type="match status" value="1"/>
</dbReference>
<dbReference type="PATRIC" id="fig|1550241.5.peg.1611"/>
<evidence type="ECO:0000256" key="8">
    <source>
        <dbReference type="HAMAP-Rule" id="MF_00100"/>
    </source>
</evidence>
<dbReference type="CDD" id="cd01887">
    <property type="entry name" value="IF2_eIF5B"/>
    <property type="match status" value="1"/>
</dbReference>
<dbReference type="InterPro" id="IPR004544">
    <property type="entry name" value="TF_aIF-2_arc"/>
</dbReference>
<reference evidence="11 12" key="1">
    <citation type="journal article" date="2015" name="Stand. Genomic Sci.">
        <title>Complete genome sequence of and proposal of Thermofilum uzonense sp. nov. a novel hyperthermophilic crenarchaeon and emended description of the genus Thermofilum.</title>
        <authorList>
            <person name="Toshchakov S.V."/>
            <person name="Korzhenkov A.A."/>
            <person name="Samarov N.I."/>
            <person name="Mazunin I.O."/>
            <person name="Mozhey O.I."/>
            <person name="Shmyr I.S."/>
            <person name="Derbikova K.S."/>
            <person name="Taranov E.A."/>
            <person name="Dominova I.N."/>
            <person name="Bonch-Osmolovskaya E.A."/>
            <person name="Patrushev M.V."/>
            <person name="Podosokorskaya O.A."/>
            <person name="Kublanov I.V."/>
        </authorList>
    </citation>
    <scope>NUCLEOTIDE SEQUENCE [LARGE SCALE GENOMIC DNA]</scope>
    <source>
        <strain evidence="11 12">1807-2</strain>
    </source>
</reference>
<dbReference type="HOGENOM" id="CLU_002656_3_3_2"/>
<dbReference type="CDD" id="cd16266">
    <property type="entry name" value="IF2_aeIF5B_IV"/>
    <property type="match status" value="1"/>
</dbReference>
<evidence type="ECO:0000256" key="1">
    <source>
        <dbReference type="ARBA" id="ARBA00007733"/>
    </source>
</evidence>
<dbReference type="EMBL" id="CP009961">
    <property type="protein sequence ID" value="AKG39441.1"/>
    <property type="molecule type" value="Genomic_DNA"/>
</dbReference>
<sequence length="602" mass="67067">MQTTGQQDTYIRAPIVVVLGHVDAGKTTLLDKIRGTAVAKREPGTMTQHIGASFLPWKALEEISGPLLSQIKVEIKIPGFLVIDTPGHEAFSNLRVRGGSIADIAILVVDVQRGLEQQTFEAIDILRSKRVPFIVAVNKIDKIPGWKSFPNKPFVESVKMQDEATVLKLEELLSYIIEQFNSLGFRADRYDRIKDFTRVLALVPVSALTGEGMPDLLLVLAGLSQRFLLKRLVARVAPARGVVLELKEEVGFGTTATVIVYDGVLKKGDLIVVGGIEKPITTRVRLLLMPKPLDEMRSPEDRFIEIDRISAAAGVKVIADGLEGSIPGAPLIVAASEDEISRILEEVQAEVQATRFQSDIAGVVVKADTLGTLEALVGYLKKNNLPVRLADVGPVVRRDVFEASLVKNIDAKYAAILAFNVKVTPEAREEAAQKGVQIFTERILYRLVENFLKWFEEQRALERRRIFEKVTPPAVVQILPGYVFRRRDPIIVGVRVVCGRLRPGIKLITGDGKEIGDIMQIREHENVLETAEEGSEVAISIRSKAIVGRQVEEGDYLYSDVPLEEINLLLEKYGDELTEKEKEYLRKLLRFRLKFSNRIEYP</sequence>
<dbReference type="CDD" id="cd03703">
    <property type="entry name" value="aeIF5B_II"/>
    <property type="match status" value="1"/>
</dbReference>
<dbReference type="InterPro" id="IPR009000">
    <property type="entry name" value="Transl_B-barrel_sf"/>
</dbReference>
<dbReference type="FunFam" id="2.40.30.10:FF:000013">
    <property type="entry name" value="eukaryotic translation initiation factor 5B"/>
    <property type="match status" value="1"/>
</dbReference>
<dbReference type="Gene3D" id="3.40.50.10050">
    <property type="entry name" value="Translation initiation factor IF- 2, domain 3"/>
    <property type="match status" value="1"/>
</dbReference>
<feature type="domain" description="Tr-type G" evidence="10">
    <location>
        <begin position="11"/>
        <end position="229"/>
    </location>
</feature>
<dbReference type="FunFam" id="3.40.50.10050:FF:000001">
    <property type="entry name" value="Translation initiation factor IF-2"/>
    <property type="match status" value="1"/>
</dbReference>
<dbReference type="Pfam" id="PF03144">
    <property type="entry name" value="GTP_EFTU_D2"/>
    <property type="match status" value="1"/>
</dbReference>
<name>A0A0F7CLH9_9CREN</name>
<evidence type="ECO:0000256" key="2">
    <source>
        <dbReference type="ARBA" id="ARBA00020166"/>
    </source>
</evidence>
<feature type="binding site" evidence="8">
    <location>
        <begin position="84"/>
        <end position="88"/>
    </location>
    <ligand>
        <name>GTP</name>
        <dbReference type="ChEBI" id="CHEBI:37565"/>
    </ligand>
</feature>
<dbReference type="PANTHER" id="PTHR43381">
    <property type="entry name" value="TRANSLATION INITIATION FACTOR IF-2-RELATED"/>
    <property type="match status" value="1"/>
</dbReference>
<dbReference type="InterPro" id="IPR004161">
    <property type="entry name" value="EFTu-like_2"/>
</dbReference>
<dbReference type="NCBIfam" id="NF003078">
    <property type="entry name" value="PRK04004.1"/>
    <property type="match status" value="1"/>
</dbReference>
<dbReference type="SUPFAM" id="SSF52156">
    <property type="entry name" value="Initiation factor IF2/eIF5b, domain 3"/>
    <property type="match status" value="1"/>
</dbReference>
<dbReference type="InterPro" id="IPR036925">
    <property type="entry name" value="TIF_IF2_dom3_sf"/>
</dbReference>
<dbReference type="Pfam" id="PF00009">
    <property type="entry name" value="GTP_EFTU"/>
    <property type="match status" value="1"/>
</dbReference>
<dbReference type="InterPro" id="IPR015760">
    <property type="entry name" value="TIF_IF2"/>
</dbReference>
<dbReference type="InterPro" id="IPR027417">
    <property type="entry name" value="P-loop_NTPase"/>
</dbReference>
<evidence type="ECO:0000256" key="6">
    <source>
        <dbReference type="ARBA" id="ARBA00023134"/>
    </source>
</evidence>
<dbReference type="InterPro" id="IPR029459">
    <property type="entry name" value="EFTU-type"/>
</dbReference>
<dbReference type="GO" id="GO:0005737">
    <property type="term" value="C:cytoplasm"/>
    <property type="evidence" value="ECO:0007669"/>
    <property type="project" value="TreeGrafter"/>
</dbReference>
<proteinExistence type="inferred from homology"/>
<evidence type="ECO:0000256" key="9">
    <source>
        <dbReference type="RuleBase" id="RU000644"/>
    </source>
</evidence>
<feature type="binding site" evidence="8">
    <location>
        <begin position="138"/>
        <end position="141"/>
    </location>
    <ligand>
        <name>GTP</name>
        <dbReference type="ChEBI" id="CHEBI:37565"/>
    </ligand>
</feature>
<dbReference type="Gene3D" id="3.40.50.300">
    <property type="entry name" value="P-loop containing nucleotide triphosphate hydrolases"/>
    <property type="match status" value="1"/>
</dbReference>
<dbReference type="SUPFAM" id="SSF50447">
    <property type="entry name" value="Translation proteins"/>
    <property type="match status" value="1"/>
</dbReference>
<dbReference type="Gene3D" id="2.40.30.10">
    <property type="entry name" value="Translation factors"/>
    <property type="match status" value="2"/>
</dbReference>
<dbReference type="FunFam" id="3.40.50.300:FF:000112">
    <property type="entry name" value="Eukaryotic translation initiation factor 5B"/>
    <property type="match status" value="1"/>
</dbReference>
<comment type="function">
    <text evidence="7 8 9">Function in general translation initiation by promoting the binding of the formylmethionine-tRNA to ribosomes. Seems to function along with eIF-2.</text>
</comment>
<evidence type="ECO:0000256" key="3">
    <source>
        <dbReference type="ARBA" id="ARBA00022540"/>
    </source>
</evidence>
<dbReference type="InterPro" id="IPR000795">
    <property type="entry name" value="T_Tr_GTP-bd_dom"/>
</dbReference>
<evidence type="ECO:0000313" key="12">
    <source>
        <dbReference type="Proteomes" id="UP000067434"/>
    </source>
</evidence>
<dbReference type="InterPro" id="IPR005225">
    <property type="entry name" value="Small_GTP-bd"/>
</dbReference>
<dbReference type="STRING" id="1550241.MA03_07780"/>
<protein>
    <recommendedName>
        <fullName evidence="2 8">Probable translation initiation factor IF-2</fullName>
    </recommendedName>
</protein>
<dbReference type="NCBIfam" id="TIGR00231">
    <property type="entry name" value="small_GTP"/>
    <property type="match status" value="1"/>
</dbReference>
<dbReference type="SUPFAM" id="SSF52540">
    <property type="entry name" value="P-loop containing nucleoside triphosphate hydrolases"/>
    <property type="match status" value="1"/>
</dbReference>
<evidence type="ECO:0000256" key="7">
    <source>
        <dbReference type="ARBA" id="ARBA00024852"/>
    </source>
</evidence>
<dbReference type="Pfam" id="PF11987">
    <property type="entry name" value="IF-2"/>
    <property type="match status" value="1"/>
</dbReference>
<dbReference type="PANTHER" id="PTHR43381:SF4">
    <property type="entry name" value="EUKARYOTIC TRANSLATION INITIATION FACTOR 5B"/>
    <property type="match status" value="1"/>
</dbReference>
<evidence type="ECO:0000256" key="4">
    <source>
        <dbReference type="ARBA" id="ARBA00022741"/>
    </source>
</evidence>
<dbReference type="GO" id="GO:0003924">
    <property type="term" value="F:GTPase activity"/>
    <property type="evidence" value="ECO:0007669"/>
    <property type="project" value="UniProtKB-UniRule"/>
</dbReference>
<keyword evidence="3 8" id="KW-0396">Initiation factor</keyword>
<dbReference type="KEGG" id="thf:MA03_07780"/>